<name>A0A3E0WCK1_9MICO</name>
<dbReference type="OrthoDB" id="9758772at2"/>
<dbReference type="RefSeq" id="WP_116417919.1">
    <property type="nucleotide sequence ID" value="NZ_NBXC01000012.1"/>
</dbReference>
<feature type="signal peptide" evidence="1">
    <location>
        <begin position="1"/>
        <end position="32"/>
    </location>
</feature>
<protein>
    <recommendedName>
        <fullName evidence="4">Ig-like domain-containing protein</fullName>
    </recommendedName>
</protein>
<evidence type="ECO:0000313" key="3">
    <source>
        <dbReference type="Proteomes" id="UP000257080"/>
    </source>
</evidence>
<dbReference type="EMBL" id="NBXE01000017">
    <property type="protein sequence ID" value="RFA28127.1"/>
    <property type="molecule type" value="Genomic_DNA"/>
</dbReference>
<accession>A0A3E0WCK1</accession>
<organism evidence="2 3">
    <name type="scientific">Subtercola boreus</name>
    <dbReference type="NCBI Taxonomy" id="120213"/>
    <lineage>
        <taxon>Bacteria</taxon>
        <taxon>Bacillati</taxon>
        <taxon>Actinomycetota</taxon>
        <taxon>Actinomycetes</taxon>
        <taxon>Micrococcales</taxon>
        <taxon>Microbacteriaceae</taxon>
        <taxon>Subtercola</taxon>
    </lineage>
</organism>
<feature type="chain" id="PRO_5017777418" description="Ig-like domain-containing protein" evidence="1">
    <location>
        <begin position="33"/>
        <end position="450"/>
    </location>
</feature>
<keyword evidence="1" id="KW-0732">Signal</keyword>
<dbReference type="Proteomes" id="UP000257080">
    <property type="component" value="Unassembled WGS sequence"/>
</dbReference>
<evidence type="ECO:0008006" key="4">
    <source>
        <dbReference type="Google" id="ProtNLM"/>
    </source>
</evidence>
<proteinExistence type="predicted"/>
<gene>
    <name evidence="2" type="ORF">B7R25_05275</name>
</gene>
<dbReference type="Gene3D" id="2.60.40.2700">
    <property type="match status" value="2"/>
</dbReference>
<evidence type="ECO:0000256" key="1">
    <source>
        <dbReference type="SAM" id="SignalP"/>
    </source>
</evidence>
<sequence length="450" mass="46107">MFAQGLKKTGRVAAGVVVTAALALTGAVSATAAVPAATTAITTVAATSTAAANSTASTVAAAATITPPSPPVSLELTEFPGRDGVIWLEVVKAGSHGSATLDQLSYLYDLNGDGVWRQPDYGYKPGSDDFGVVASKGIVEGHTYSIRLIARATIKGRIYDSVPSAAVSTYVFNELALTYSPKTVVSGDTVTVSWDLTQSLHGQRADITFGTDPDLGVGGPVGPVGSVTLRPGYSTTVTATLNVIGENLDFDYRDYSTTVTTGAASSGAPLTQTPKPTIVGDPLVGSVLTAQAGTWKPQPVTLSYQWSRNGAAIAGATRSQYTLVTADAGARVTVAVTGRTPSGASATVASSPTETVAARVITGVQNYLNGTQIVGYTLYAETRGVSPLGVAFTYQWLSDGAPIAGDTKAVHQVVPADVGHRISLAITARKTGYPTVSLVTYETDPVEAAK</sequence>
<reference evidence="2 3" key="1">
    <citation type="submission" date="2017-04" db="EMBL/GenBank/DDBJ databases">
        <title>Comparative genome analysis of Subtercola boreus.</title>
        <authorList>
            <person name="Cho Y.-J."/>
            <person name="Cho A."/>
            <person name="Kim O.-S."/>
            <person name="Lee J.-I."/>
        </authorList>
    </citation>
    <scope>NUCLEOTIDE SEQUENCE [LARGE SCALE GENOMIC DNA]</scope>
    <source>
        <strain evidence="2 3">P28004</strain>
    </source>
</reference>
<evidence type="ECO:0000313" key="2">
    <source>
        <dbReference type="EMBL" id="RFA28127.1"/>
    </source>
</evidence>
<comment type="caution">
    <text evidence="2">The sequence shown here is derived from an EMBL/GenBank/DDBJ whole genome shotgun (WGS) entry which is preliminary data.</text>
</comment>
<dbReference type="AlphaFoldDB" id="A0A3E0WCK1"/>